<feature type="transmembrane region" description="Helical" evidence="1">
    <location>
        <begin position="59"/>
        <end position="77"/>
    </location>
</feature>
<feature type="transmembrane region" description="Helical" evidence="1">
    <location>
        <begin position="21"/>
        <end position="39"/>
    </location>
</feature>
<accession>A0A2T0VW77</accession>
<name>A0A2T0VW77_9RHOB</name>
<comment type="caution">
    <text evidence="2">The sequence shown here is derived from an EMBL/GenBank/DDBJ whole genome shotgun (WGS) entry which is preliminary data.</text>
</comment>
<gene>
    <name evidence="2" type="ORF">CLV80_110122</name>
</gene>
<sequence>MPNEVTPPFFDIRRSVKRRMVTRLIIVPLLAIGLSYFGLRLIPDSFGLGMSIDDIGDLNFWSILGVFLVCTGAYNLIKEAVFAHRSRKPSGYWHFRLTSDDLLWHVPQHAHGTEIGFHAKLSDIKQIEFRTLERYEQSDLRSYWVHFNGGTPSIELKDYSGISLSWLAKKIGESGVPYNETRRTY</sequence>
<reference evidence="2 3" key="1">
    <citation type="submission" date="2018-03" db="EMBL/GenBank/DDBJ databases">
        <title>Genomic Encyclopedia of Archaeal and Bacterial Type Strains, Phase II (KMG-II): from individual species to whole genera.</title>
        <authorList>
            <person name="Goeker M."/>
        </authorList>
    </citation>
    <scope>NUCLEOTIDE SEQUENCE [LARGE SCALE GENOMIC DNA]</scope>
    <source>
        <strain evidence="2 3">DSM 101533</strain>
    </source>
</reference>
<keyword evidence="1" id="KW-1133">Transmembrane helix</keyword>
<dbReference type="Proteomes" id="UP000238007">
    <property type="component" value="Unassembled WGS sequence"/>
</dbReference>
<evidence type="ECO:0000313" key="3">
    <source>
        <dbReference type="Proteomes" id="UP000238007"/>
    </source>
</evidence>
<keyword evidence="1" id="KW-0472">Membrane</keyword>
<protein>
    <submittedName>
        <fullName evidence="2">Uncharacterized protein</fullName>
    </submittedName>
</protein>
<dbReference type="OrthoDB" id="7837727at2"/>
<evidence type="ECO:0000256" key="1">
    <source>
        <dbReference type="SAM" id="Phobius"/>
    </source>
</evidence>
<proteinExistence type="predicted"/>
<dbReference type="AlphaFoldDB" id="A0A2T0VW77"/>
<keyword evidence="1" id="KW-0812">Transmembrane</keyword>
<keyword evidence="3" id="KW-1185">Reference proteome</keyword>
<dbReference type="RefSeq" id="WP_106358599.1">
    <property type="nucleotide sequence ID" value="NZ_PVTP01000010.1"/>
</dbReference>
<evidence type="ECO:0000313" key="2">
    <source>
        <dbReference type="EMBL" id="PRY76036.1"/>
    </source>
</evidence>
<organism evidence="2 3">
    <name type="scientific">Yoonia maritima</name>
    <dbReference type="NCBI Taxonomy" id="1435347"/>
    <lineage>
        <taxon>Bacteria</taxon>
        <taxon>Pseudomonadati</taxon>
        <taxon>Pseudomonadota</taxon>
        <taxon>Alphaproteobacteria</taxon>
        <taxon>Rhodobacterales</taxon>
        <taxon>Paracoccaceae</taxon>
        <taxon>Yoonia</taxon>
    </lineage>
</organism>
<dbReference type="EMBL" id="PVTP01000010">
    <property type="protein sequence ID" value="PRY76036.1"/>
    <property type="molecule type" value="Genomic_DNA"/>
</dbReference>